<feature type="domain" description="Cellulose-binding Sde182 nucleoside hydrolase-like" evidence="1">
    <location>
        <begin position="26"/>
        <end position="309"/>
    </location>
</feature>
<dbReference type="RefSeq" id="WP_111624414.1">
    <property type="nucleotide sequence ID" value="NZ_QLLN01000005.1"/>
</dbReference>
<protein>
    <submittedName>
        <fullName evidence="3">Uncharacterized protein DUF1593</fullName>
    </submittedName>
</protein>
<name>A0A327R2S0_9FLAO</name>
<evidence type="ECO:0000313" key="3">
    <source>
        <dbReference type="EMBL" id="RAJ10262.1"/>
    </source>
</evidence>
<dbReference type="Proteomes" id="UP000249696">
    <property type="component" value="Unassembled WGS sequence"/>
</dbReference>
<dbReference type="GO" id="GO:0016799">
    <property type="term" value="F:hydrolase activity, hydrolyzing N-glycosyl compounds"/>
    <property type="evidence" value="ECO:0007669"/>
    <property type="project" value="InterPro"/>
</dbReference>
<dbReference type="Pfam" id="PF21027">
    <property type="entry name" value="Sde0182_C"/>
    <property type="match status" value="1"/>
</dbReference>
<dbReference type="InterPro" id="IPR048527">
    <property type="entry name" value="Sde182_C"/>
</dbReference>
<evidence type="ECO:0000259" key="1">
    <source>
        <dbReference type="Pfam" id="PF07632"/>
    </source>
</evidence>
<dbReference type="InterPro" id="IPR011483">
    <property type="entry name" value="Sde182_NH-like"/>
</dbReference>
<comment type="caution">
    <text evidence="3">The sequence shown here is derived from an EMBL/GenBank/DDBJ whole genome shotgun (WGS) entry which is preliminary data.</text>
</comment>
<dbReference type="EMBL" id="QLLN01000005">
    <property type="protein sequence ID" value="RAJ10262.1"/>
    <property type="molecule type" value="Genomic_DNA"/>
</dbReference>
<sequence>MKRFYPLFVFFFFIINHSQSQSVKPRLIVLADMGNETDEVQQMHHLLMCSNAIDIEGLIAVTGIFLQPSNPTAYRSVTHPELFQKLIDGYEKVYPNLNLHAKGWPPPFGLRIKVSSGQPEYGMSGVGDGKSTEGSNWIINRVTQDDSRPIHVVINAGSNTLAQALYDYRKTHTTKEVDAFVEKLRVYENAAQDEAGAWINNQFPKIHWIRSIHQTKNFGGPDNKNLGPHNWKPFPYTSKGQDDWAHEHVRSAHGALGELYPMRQHTETDQAFDNPPFIEGGGTIPWMSLVPHGLTDPSEQTWGGWSGRFGAKKVKNVPSRIGRVKPHEEVYKPWEVYTDAIDHWVDPETGIEYHDENTAIWPWRQAMWNDLHARMDWCIKTYKEANHHPVAVINGDSSDQIVRVSAKVEDKLDFDALASTDPDRDSLDYKWWIYPEAGMKPYGTELSIENADQAKISITVPNDAKGKELHLILEVWDESEIVPLVDYRRVVISVE</sequence>
<dbReference type="InterPro" id="IPR013783">
    <property type="entry name" value="Ig-like_fold"/>
</dbReference>
<evidence type="ECO:0000313" key="4">
    <source>
        <dbReference type="Proteomes" id="UP000249696"/>
    </source>
</evidence>
<organism evidence="3 4">
    <name type="scientific">Arenibacter echinorum</name>
    <dbReference type="NCBI Taxonomy" id="440515"/>
    <lineage>
        <taxon>Bacteria</taxon>
        <taxon>Pseudomonadati</taxon>
        <taxon>Bacteroidota</taxon>
        <taxon>Flavobacteriia</taxon>
        <taxon>Flavobacteriales</taxon>
        <taxon>Flavobacteriaceae</taxon>
        <taxon>Arenibacter</taxon>
    </lineage>
</organism>
<gene>
    <name evidence="3" type="ORF">LV92_03011</name>
</gene>
<feature type="domain" description="Cellulose-binding Sde182 C-terminal" evidence="2">
    <location>
        <begin position="412"/>
        <end position="494"/>
    </location>
</feature>
<proteinExistence type="predicted"/>
<dbReference type="OrthoDB" id="253051at2"/>
<dbReference type="AlphaFoldDB" id="A0A327R2S0"/>
<accession>A0A327R2S0</accession>
<dbReference type="Gene3D" id="2.60.40.10">
    <property type="entry name" value="Immunoglobulins"/>
    <property type="match status" value="1"/>
</dbReference>
<dbReference type="Pfam" id="PF07632">
    <property type="entry name" value="Sde182_NH-like"/>
    <property type="match status" value="1"/>
</dbReference>
<reference evidence="3 4" key="1">
    <citation type="submission" date="2018-06" db="EMBL/GenBank/DDBJ databases">
        <title>Genomic Encyclopedia of Archaeal and Bacterial Type Strains, Phase II (KMG-II): from individual species to whole genera.</title>
        <authorList>
            <person name="Goeker M."/>
        </authorList>
    </citation>
    <scope>NUCLEOTIDE SEQUENCE [LARGE SCALE GENOMIC DNA]</scope>
    <source>
        <strain evidence="3 4">DSM 23522</strain>
    </source>
</reference>
<dbReference type="InterPro" id="IPR036452">
    <property type="entry name" value="Ribo_hydro-like"/>
</dbReference>
<dbReference type="Gene3D" id="3.90.245.10">
    <property type="entry name" value="Ribonucleoside hydrolase-like"/>
    <property type="match status" value="1"/>
</dbReference>
<keyword evidence="4" id="KW-1185">Reference proteome</keyword>
<evidence type="ECO:0000259" key="2">
    <source>
        <dbReference type="Pfam" id="PF21027"/>
    </source>
</evidence>